<proteinExistence type="predicted"/>
<dbReference type="GO" id="GO:0005886">
    <property type="term" value="C:plasma membrane"/>
    <property type="evidence" value="ECO:0000318"/>
    <property type="project" value="GO_Central"/>
</dbReference>
<feature type="transmembrane region" description="Helical" evidence="7">
    <location>
        <begin position="277"/>
        <end position="298"/>
    </location>
</feature>
<dbReference type="PANTHER" id="PTHR24241">
    <property type="entry name" value="NEUROPEPTIDE RECEPTOR-RELATED G-PROTEIN COUPLED RECEPTOR"/>
    <property type="match status" value="1"/>
</dbReference>
<dbReference type="GeneID" id="6748994"/>
<dbReference type="GO" id="GO:0008020">
    <property type="term" value="F:G protein-coupled photoreceptor activity"/>
    <property type="evidence" value="ECO:0000318"/>
    <property type="project" value="GO_Central"/>
</dbReference>
<dbReference type="SUPFAM" id="SSF81321">
    <property type="entry name" value="Family A G protein-coupled receptor-like"/>
    <property type="match status" value="1"/>
</dbReference>
<keyword evidence="3 7" id="KW-0812">Transmembrane</keyword>
<dbReference type="KEGG" id="tad:TRIADDRAFT_51639"/>
<evidence type="ECO:0000256" key="1">
    <source>
        <dbReference type="ARBA" id="ARBA00004651"/>
    </source>
</evidence>
<dbReference type="HOGENOM" id="CLU_730220_0_0_1"/>
<dbReference type="GO" id="GO:0007602">
    <property type="term" value="P:phototransduction"/>
    <property type="evidence" value="ECO:0000318"/>
    <property type="project" value="GO_Central"/>
</dbReference>
<evidence type="ECO:0000259" key="8">
    <source>
        <dbReference type="PROSITE" id="PS50262"/>
    </source>
</evidence>
<keyword evidence="4 7" id="KW-1133">Transmembrane helix</keyword>
<dbReference type="InterPro" id="IPR017452">
    <property type="entry name" value="GPCR_Rhodpsn_7TM"/>
</dbReference>
<dbReference type="EMBL" id="DS985241">
    <property type="protein sequence ID" value="EDV28577.1"/>
    <property type="molecule type" value="Genomic_DNA"/>
</dbReference>
<comment type="subcellular location">
    <subcellularLocation>
        <location evidence="1">Cell membrane</location>
        <topology evidence="1">Multi-pass membrane protein</topology>
    </subcellularLocation>
</comment>
<dbReference type="AlphaFoldDB" id="B3RKD3"/>
<dbReference type="PROSITE" id="PS50262">
    <property type="entry name" value="G_PROTEIN_RECEP_F1_2"/>
    <property type="match status" value="1"/>
</dbReference>
<feature type="transmembrane region" description="Helical" evidence="7">
    <location>
        <begin position="101"/>
        <end position="126"/>
    </location>
</feature>
<dbReference type="Proteomes" id="UP000009022">
    <property type="component" value="Unassembled WGS sequence"/>
</dbReference>
<dbReference type="CDD" id="cd00637">
    <property type="entry name" value="7tm_classA_rhodopsin-like"/>
    <property type="match status" value="1"/>
</dbReference>
<organism evidence="9 10">
    <name type="scientific">Trichoplax adhaerens</name>
    <name type="common">Trichoplax reptans</name>
    <dbReference type="NCBI Taxonomy" id="10228"/>
    <lineage>
        <taxon>Eukaryota</taxon>
        <taxon>Metazoa</taxon>
        <taxon>Placozoa</taxon>
        <taxon>Uniplacotomia</taxon>
        <taxon>Trichoplacea</taxon>
        <taxon>Trichoplacidae</taxon>
        <taxon>Trichoplax</taxon>
    </lineage>
</organism>
<feature type="transmembrane region" description="Helical" evidence="7">
    <location>
        <begin position="318"/>
        <end position="335"/>
    </location>
</feature>
<sequence>MASIISIDYNDSTNNPLLSMTNTTDSTTASILALTTSTVRSSATTVPTTIAIAATTNPPPLDMRTFIVVAVISVLGLYLNLVATIALFIKPALKKHPFYQFLASIGITTLLAIINPISGSLVLFLNSRGIIPLNNFSIYSRIFIVAPSYCSFIVTMHTLNWIAIERCYESFRYPKRFSDKYIKLLIVLAWIIAVAFTVPIAIYTHCTNHTAPCNTYNHILTPHKPFWISFLALNYFIPVLSLGVCYAILMKFQCGKTIVASFEILEKKREEKKFIKLCFLTTLIYTACLTPRCILILTSVTYQNKLNASSAGIIGADRILSMLYLILLPLIYIIFNQDIRQTYCPCCHQSAVMPDNIEGDNNTASEKAIGVPEKDDDSL</sequence>
<dbReference type="PRINTS" id="PR00237">
    <property type="entry name" value="GPCRRHODOPSN"/>
</dbReference>
<feature type="domain" description="G-protein coupled receptors family 1 profile" evidence="8">
    <location>
        <begin position="79"/>
        <end position="332"/>
    </location>
</feature>
<dbReference type="CTD" id="6748994"/>
<dbReference type="Gene3D" id="1.20.1070.10">
    <property type="entry name" value="Rhodopsin 7-helix transmembrane proteins"/>
    <property type="match status" value="1"/>
</dbReference>
<accession>B3RKD3</accession>
<dbReference type="PANTHER" id="PTHR24241:SF76">
    <property type="entry name" value="NEUROPEPTIDE SIFAMIDE RECEPTOR"/>
    <property type="match status" value="1"/>
</dbReference>
<reference evidence="9 10" key="1">
    <citation type="journal article" date="2008" name="Nature">
        <title>The Trichoplax genome and the nature of placozoans.</title>
        <authorList>
            <person name="Srivastava M."/>
            <person name="Begovic E."/>
            <person name="Chapman J."/>
            <person name="Putnam N.H."/>
            <person name="Hellsten U."/>
            <person name="Kawashima T."/>
            <person name="Kuo A."/>
            <person name="Mitros T."/>
            <person name="Salamov A."/>
            <person name="Carpenter M.L."/>
            <person name="Signorovitch A.Y."/>
            <person name="Moreno M.A."/>
            <person name="Kamm K."/>
            <person name="Grimwood J."/>
            <person name="Schmutz J."/>
            <person name="Shapiro H."/>
            <person name="Grigoriev I.V."/>
            <person name="Buss L.W."/>
            <person name="Schierwater B."/>
            <person name="Dellaporta S.L."/>
            <person name="Rokhsar D.S."/>
        </authorList>
    </citation>
    <scope>NUCLEOTIDE SEQUENCE [LARGE SCALE GENOMIC DNA]</scope>
    <source>
        <strain evidence="9 10">Grell-BS-1999</strain>
    </source>
</reference>
<dbReference type="RefSeq" id="XP_002107779.1">
    <property type="nucleotide sequence ID" value="XM_002107743.1"/>
</dbReference>
<evidence type="ECO:0000256" key="4">
    <source>
        <dbReference type="ARBA" id="ARBA00022989"/>
    </source>
</evidence>
<gene>
    <name evidence="9" type="ORF">TRIADDRAFT_51639</name>
</gene>
<feature type="transmembrane region" description="Helical" evidence="7">
    <location>
        <begin position="66"/>
        <end position="89"/>
    </location>
</feature>
<protein>
    <recommendedName>
        <fullName evidence="8">G-protein coupled receptors family 1 profile domain-containing protein</fullName>
    </recommendedName>
</protein>
<evidence type="ECO:0000256" key="5">
    <source>
        <dbReference type="ARBA" id="ARBA00023136"/>
    </source>
</evidence>
<dbReference type="InterPro" id="IPR000276">
    <property type="entry name" value="GPCR_Rhodpsn"/>
</dbReference>
<keyword evidence="2" id="KW-1003">Cell membrane</keyword>
<evidence type="ECO:0000256" key="7">
    <source>
        <dbReference type="SAM" id="Phobius"/>
    </source>
</evidence>
<evidence type="ECO:0000256" key="2">
    <source>
        <dbReference type="ARBA" id="ARBA00022475"/>
    </source>
</evidence>
<dbReference type="GO" id="GO:0007186">
    <property type="term" value="P:G protein-coupled receptor signaling pathway"/>
    <property type="evidence" value="ECO:0000318"/>
    <property type="project" value="GO_Central"/>
</dbReference>
<dbReference type="InParanoid" id="B3RKD3"/>
<keyword evidence="6" id="KW-0675">Receptor</keyword>
<dbReference type="PhylomeDB" id="B3RKD3"/>
<keyword evidence="10" id="KW-1185">Reference proteome</keyword>
<evidence type="ECO:0000256" key="6">
    <source>
        <dbReference type="ARBA" id="ARBA00023170"/>
    </source>
</evidence>
<keyword evidence="5 7" id="KW-0472">Membrane</keyword>
<name>B3RKD3_TRIAD</name>
<dbReference type="GO" id="GO:0071482">
    <property type="term" value="P:cellular response to light stimulus"/>
    <property type="evidence" value="ECO:0000318"/>
    <property type="project" value="GO_Central"/>
</dbReference>
<evidence type="ECO:0000256" key="3">
    <source>
        <dbReference type="ARBA" id="ARBA00022692"/>
    </source>
</evidence>
<feature type="transmembrane region" description="Helical" evidence="7">
    <location>
        <begin position="225"/>
        <end position="249"/>
    </location>
</feature>
<feature type="transmembrane region" description="Helical" evidence="7">
    <location>
        <begin position="138"/>
        <end position="163"/>
    </location>
</feature>
<feature type="transmembrane region" description="Helical" evidence="7">
    <location>
        <begin position="184"/>
        <end position="205"/>
    </location>
</feature>
<evidence type="ECO:0000313" key="10">
    <source>
        <dbReference type="Proteomes" id="UP000009022"/>
    </source>
</evidence>
<evidence type="ECO:0000313" key="9">
    <source>
        <dbReference type="EMBL" id="EDV28577.1"/>
    </source>
</evidence>